<dbReference type="SMART" id="SM00434">
    <property type="entry name" value="TOP4c"/>
    <property type="match status" value="1"/>
</dbReference>
<dbReference type="CDD" id="cd00187">
    <property type="entry name" value="TOP4c"/>
    <property type="match status" value="1"/>
</dbReference>
<reference evidence="10 11" key="1">
    <citation type="journal article" date="2023" name="Commun. Biol.">
        <title>Genome analysis of Parmales, the sister group of diatoms, reveals the evolutionary specialization of diatoms from phago-mixotrophs to photoautotrophs.</title>
        <authorList>
            <person name="Ban H."/>
            <person name="Sato S."/>
            <person name="Yoshikawa S."/>
            <person name="Yamada K."/>
            <person name="Nakamura Y."/>
            <person name="Ichinomiya M."/>
            <person name="Sato N."/>
            <person name="Blanc-Mathieu R."/>
            <person name="Endo H."/>
            <person name="Kuwata A."/>
            <person name="Ogata H."/>
        </authorList>
    </citation>
    <scope>NUCLEOTIDE SEQUENCE [LARGE SCALE GENOMIC DNA]</scope>
</reference>
<evidence type="ECO:0000256" key="6">
    <source>
        <dbReference type="PROSITE-ProRule" id="PRU01384"/>
    </source>
</evidence>
<proteinExistence type="inferred from homology"/>
<gene>
    <name evidence="10" type="ORF">TeGR_g10952</name>
</gene>
<feature type="signal peptide" evidence="8">
    <location>
        <begin position="1"/>
        <end position="19"/>
    </location>
</feature>
<evidence type="ECO:0000256" key="2">
    <source>
        <dbReference type="ARBA" id="ARBA00012895"/>
    </source>
</evidence>
<dbReference type="InterPro" id="IPR013758">
    <property type="entry name" value="Topo_IIA_A/C_ab"/>
</dbReference>
<comment type="caution">
    <text evidence="10">The sequence shown here is derived from an EMBL/GenBank/DDBJ whole genome shotgun (WGS) entry which is preliminary data.</text>
</comment>
<evidence type="ECO:0000256" key="8">
    <source>
        <dbReference type="SAM" id="SignalP"/>
    </source>
</evidence>
<dbReference type="EMBL" id="BRYB01000079">
    <property type="protein sequence ID" value="GMI22310.1"/>
    <property type="molecule type" value="Genomic_DNA"/>
</dbReference>
<organism evidence="10 11">
    <name type="scientific">Tetraparma gracilis</name>
    <dbReference type="NCBI Taxonomy" id="2962635"/>
    <lineage>
        <taxon>Eukaryota</taxon>
        <taxon>Sar</taxon>
        <taxon>Stramenopiles</taxon>
        <taxon>Ochrophyta</taxon>
        <taxon>Bolidophyceae</taxon>
        <taxon>Parmales</taxon>
        <taxon>Triparmaceae</taxon>
        <taxon>Tetraparma</taxon>
    </lineage>
</organism>
<dbReference type="PANTHER" id="PTHR43493">
    <property type="entry name" value="DNA GYRASE/TOPOISOMERASE SUBUNIT A"/>
    <property type="match status" value="1"/>
</dbReference>
<comment type="similarity">
    <text evidence="1">Belongs to the type II topoisomerase GyrA/ParC subunit family.</text>
</comment>
<evidence type="ECO:0000256" key="5">
    <source>
        <dbReference type="ARBA" id="ARBA00023235"/>
    </source>
</evidence>
<comment type="catalytic activity">
    <reaction evidence="6">
        <text>ATP-dependent breakage, passage and rejoining of double-stranded DNA.</text>
        <dbReference type="EC" id="5.6.2.2"/>
    </reaction>
</comment>
<dbReference type="NCBIfam" id="TIGR01063">
    <property type="entry name" value="gyrA"/>
    <property type="match status" value="1"/>
</dbReference>
<dbReference type="Gene3D" id="2.120.10.90">
    <property type="entry name" value="DNA gyrase/topoisomerase IV, subunit A, C-terminal"/>
    <property type="match status" value="1"/>
</dbReference>
<feature type="region of interest" description="Disordered" evidence="7">
    <location>
        <begin position="870"/>
        <end position="893"/>
    </location>
</feature>
<dbReference type="Gene3D" id="1.10.268.10">
    <property type="entry name" value="Topoisomerase, domain 3"/>
    <property type="match status" value="1"/>
</dbReference>
<dbReference type="InterPro" id="IPR002205">
    <property type="entry name" value="Topo_IIA_dom_A"/>
</dbReference>
<dbReference type="Gene3D" id="3.90.199.10">
    <property type="entry name" value="Topoisomerase II, domain 5"/>
    <property type="match status" value="1"/>
</dbReference>
<evidence type="ECO:0000256" key="7">
    <source>
        <dbReference type="SAM" id="MobiDB-lite"/>
    </source>
</evidence>
<evidence type="ECO:0000256" key="1">
    <source>
        <dbReference type="ARBA" id="ARBA00008263"/>
    </source>
</evidence>
<dbReference type="InterPro" id="IPR006691">
    <property type="entry name" value="GyrA/parC_rep"/>
</dbReference>
<dbReference type="NCBIfam" id="NF004044">
    <property type="entry name" value="PRK05561.1"/>
    <property type="match status" value="1"/>
</dbReference>
<keyword evidence="11" id="KW-1185">Reference proteome</keyword>
<evidence type="ECO:0000259" key="9">
    <source>
        <dbReference type="PROSITE" id="PS52040"/>
    </source>
</evidence>
<dbReference type="Pfam" id="PF03989">
    <property type="entry name" value="DNA_gyraseA_C"/>
    <property type="match status" value="5"/>
</dbReference>
<dbReference type="PROSITE" id="PS52040">
    <property type="entry name" value="TOPO_IIA"/>
    <property type="match status" value="1"/>
</dbReference>
<feature type="compositionally biased region" description="Acidic residues" evidence="7">
    <location>
        <begin position="875"/>
        <end position="886"/>
    </location>
</feature>
<dbReference type="NCBIfam" id="NF004043">
    <property type="entry name" value="PRK05560.1"/>
    <property type="match status" value="1"/>
</dbReference>
<feature type="active site" description="O-(5'-phospho-DNA)-tyrosine intermediate" evidence="6">
    <location>
        <position position="164"/>
    </location>
</feature>
<keyword evidence="8" id="KW-0732">Signal</keyword>
<keyword evidence="3 6" id="KW-0799">Topoisomerase</keyword>
<dbReference type="InterPro" id="IPR050220">
    <property type="entry name" value="Type_II_DNA_Topoisomerases"/>
</dbReference>
<protein>
    <recommendedName>
        <fullName evidence="2">DNA topoisomerase (ATP-hydrolyzing)</fullName>
        <ecNumber evidence="2">5.6.2.2</ecNumber>
    </recommendedName>
</protein>
<dbReference type="Pfam" id="PF00521">
    <property type="entry name" value="DNA_topoisoIV"/>
    <property type="match status" value="1"/>
</dbReference>
<evidence type="ECO:0000256" key="4">
    <source>
        <dbReference type="ARBA" id="ARBA00023125"/>
    </source>
</evidence>
<dbReference type="SUPFAM" id="SSF56719">
    <property type="entry name" value="Type II DNA topoisomerase"/>
    <property type="match status" value="1"/>
</dbReference>
<dbReference type="Gene3D" id="3.30.1360.40">
    <property type="match status" value="1"/>
</dbReference>
<feature type="chain" id="PRO_5045238370" description="DNA topoisomerase (ATP-hydrolyzing)" evidence="8">
    <location>
        <begin position="20"/>
        <end position="893"/>
    </location>
</feature>
<name>A0ABQ6M9T0_9STRA</name>
<dbReference type="InterPro" id="IPR013757">
    <property type="entry name" value="Topo_IIA_A_a_sf"/>
</dbReference>
<dbReference type="EC" id="5.6.2.2" evidence="2"/>
<sequence length="893" mass="96626">MQLISRLLVFVVLLGRSTSFISPPSLPPPSLSVLRSTVSPPEPPLPLGPSVDLSTELQSSFLQYALSTILGRALPDSRDGLKPVHRRILFAMSSSQLNLSPGGGHRKCARVVGEVLGKFHPHGDMSVYDALVRMAQDFSTGTRLIDGHGNFGSIDDDPAAAMRYTECKLTKIAVEAMLDGVADKGVVPFQDNFDGNEAEPTVLPAKLPFLLLNGAAGIAVGMATNIPPHNLNELVDACVGMLAAREAGALELEDKELFRMVPGPDFPTGSLIMGRSGAKKLYETGNGGVVMRATTHVETKTGKSGKSGRSSIVITELPYQVNKSLLLQKIADQVNDKKIDGISDLRDESDRDGIRVVIELKVNAVPAVVENNLFKKTPMQATFSGNLLAIMEDGTTPQRFTLRGALDNFLDFRFETVRKKARADLDKVESRFHIVEGLIKALESVDYVIDVIRKAEDTNAAREKLMDESNAKLGLSREQADSVLKLQLGQLTRLNGDKLASERATLVDEDKSLNELLTNDTTVRMRISAEMTELKAKYGVPRRTRIEEEDGEITDIELIKNERSVIVVTRGGYIKRMPLDQFEAQRRGTRGKKASQGGQADIVDHCITCNDHDTLLFSSTKGVAFGKRAFEIPLASRVAKGVPLPSVLPISGDDVISSVLGVSKFVDNEFILMTTEQGWIKKTPLKAFENLSSRGLIIASLGDGDSLKWVSKCTDADDVLLGSRNGMATRYKLSSMRPTGRTSRGVRSMKLRPGDELAGMSVLSPNSEGEGEHLLALTDMGYGKRVPLSDFKVQARGGVGVISIKFKSDEDRVRCLTSVKSGDEILVISENGIVVRQAVDSISAQSRTATGVKVQKIDKHDKIKSFSVVVGGAGEDGEDGEGDGMEGEAQPSS</sequence>
<accession>A0ABQ6M9T0</accession>
<dbReference type="InterPro" id="IPR013760">
    <property type="entry name" value="Topo_IIA-like_dom_sf"/>
</dbReference>
<evidence type="ECO:0000256" key="3">
    <source>
        <dbReference type="ARBA" id="ARBA00023029"/>
    </source>
</evidence>
<dbReference type="Proteomes" id="UP001165060">
    <property type="component" value="Unassembled WGS sequence"/>
</dbReference>
<keyword evidence="4 6" id="KW-0238">DNA-binding</keyword>
<evidence type="ECO:0000313" key="10">
    <source>
        <dbReference type="EMBL" id="GMI22310.1"/>
    </source>
</evidence>
<keyword evidence="5 6" id="KW-0413">Isomerase</keyword>
<evidence type="ECO:0000313" key="11">
    <source>
        <dbReference type="Proteomes" id="UP001165060"/>
    </source>
</evidence>
<feature type="domain" description="Topo IIA-type catalytic" evidence="9">
    <location>
        <begin position="74"/>
        <end position="559"/>
    </location>
</feature>
<dbReference type="InterPro" id="IPR035516">
    <property type="entry name" value="Gyrase/topoIV_suA_C"/>
</dbReference>
<dbReference type="PANTHER" id="PTHR43493:SF5">
    <property type="entry name" value="DNA GYRASE SUBUNIT A, CHLOROPLASTIC_MITOCHONDRIAL"/>
    <property type="match status" value="1"/>
</dbReference>
<dbReference type="SUPFAM" id="SSF101904">
    <property type="entry name" value="GyrA/ParC C-terminal domain-like"/>
    <property type="match status" value="1"/>
</dbReference>